<keyword evidence="2 6" id="KW-0067">ATP-binding</keyword>
<keyword evidence="4 6" id="KW-0505">Motor protein</keyword>
<organism evidence="8 9">
    <name type="scientific">Durusdinium trenchii</name>
    <dbReference type="NCBI Taxonomy" id="1381693"/>
    <lineage>
        <taxon>Eukaryota</taxon>
        <taxon>Sar</taxon>
        <taxon>Alveolata</taxon>
        <taxon>Dinophyceae</taxon>
        <taxon>Suessiales</taxon>
        <taxon>Symbiodiniaceae</taxon>
        <taxon>Durusdinium</taxon>
    </lineage>
</organism>
<feature type="binding site" evidence="6">
    <location>
        <begin position="163"/>
        <end position="170"/>
    </location>
    <ligand>
        <name>ATP</name>
        <dbReference type="ChEBI" id="CHEBI:30616"/>
    </ligand>
</feature>
<protein>
    <submittedName>
        <fullName evidence="8">Unconventional myosin heavy chain 6</fullName>
    </submittedName>
</protein>
<keyword evidence="5 6" id="KW-0009">Actin-binding</keyword>
<evidence type="ECO:0000313" key="8">
    <source>
        <dbReference type="EMBL" id="CAK9097010.1"/>
    </source>
</evidence>
<dbReference type="EMBL" id="CAXAMM010041043">
    <property type="protein sequence ID" value="CAK9097010.1"/>
    <property type="molecule type" value="Genomic_DNA"/>
</dbReference>
<evidence type="ECO:0000256" key="6">
    <source>
        <dbReference type="PROSITE-ProRule" id="PRU00782"/>
    </source>
</evidence>
<dbReference type="PANTHER" id="PTHR13140">
    <property type="entry name" value="MYOSIN"/>
    <property type="match status" value="1"/>
</dbReference>
<reference evidence="8 9" key="1">
    <citation type="submission" date="2024-02" db="EMBL/GenBank/DDBJ databases">
        <authorList>
            <person name="Chen Y."/>
            <person name="Shah S."/>
            <person name="Dougan E. K."/>
            <person name="Thang M."/>
            <person name="Chan C."/>
        </authorList>
    </citation>
    <scope>NUCLEOTIDE SEQUENCE [LARGE SCALE GENOMIC DNA]</scope>
</reference>
<comment type="caution">
    <text evidence="8">The sequence shown here is derived from an EMBL/GenBank/DDBJ whole genome shotgun (WGS) entry which is preliminary data.</text>
</comment>
<dbReference type="InterPro" id="IPR001609">
    <property type="entry name" value="Myosin_head_motor_dom-like"/>
</dbReference>
<dbReference type="SMART" id="SM00242">
    <property type="entry name" value="MYSc"/>
    <property type="match status" value="1"/>
</dbReference>
<keyword evidence="1 6" id="KW-0547">Nucleotide-binding</keyword>
<accession>A0ABP0RA58</accession>
<dbReference type="Pfam" id="PF00063">
    <property type="entry name" value="Myosin_head"/>
    <property type="match status" value="1"/>
</dbReference>
<dbReference type="SUPFAM" id="SSF52540">
    <property type="entry name" value="P-loop containing nucleoside triphosphate hydrolases"/>
    <property type="match status" value="1"/>
</dbReference>
<proteinExistence type="inferred from homology"/>
<evidence type="ECO:0000256" key="2">
    <source>
        <dbReference type="ARBA" id="ARBA00022840"/>
    </source>
</evidence>
<dbReference type="InterPro" id="IPR027417">
    <property type="entry name" value="P-loop_NTPase"/>
</dbReference>
<sequence>MEFIVKESRKVWIPNHPTHGYRPGHVDDNAEGDSLCVIDDAGNKFQVPRSEALAVDPACLTGVEDLLTLGDFNEPALLHNIRVRYEEDRIYTGIGMPILISVNPYQHIPDLYSQETMRHYKRLAAKAPSQTGGGLPIHLYSVADAAYRAMLSEKASQSIIISGESGAGKTEATKRMLAYLAELQSSKAESGGRRSVESQVLDANPVLEAFGNAKTVRNDNSSRFGKFIEVEFDSTGKLLSAQISNYLLEKCRIVTQQPEERNYHIFYQLCKAFTQGQAAAELQLRAATDFEYSK</sequence>
<feature type="non-terminal residue" evidence="8">
    <location>
        <position position="294"/>
    </location>
</feature>
<dbReference type="Gene3D" id="3.40.850.10">
    <property type="entry name" value="Kinesin motor domain"/>
    <property type="match status" value="1"/>
</dbReference>
<dbReference type="PROSITE" id="PS51456">
    <property type="entry name" value="MYOSIN_MOTOR"/>
    <property type="match status" value="1"/>
</dbReference>
<keyword evidence="3 6" id="KW-0518">Myosin</keyword>
<feature type="domain" description="Myosin motor" evidence="7">
    <location>
        <begin position="61"/>
        <end position="294"/>
    </location>
</feature>
<evidence type="ECO:0000256" key="1">
    <source>
        <dbReference type="ARBA" id="ARBA00022741"/>
    </source>
</evidence>
<evidence type="ECO:0000256" key="3">
    <source>
        <dbReference type="ARBA" id="ARBA00023123"/>
    </source>
</evidence>
<dbReference type="CDD" id="cd00124">
    <property type="entry name" value="MYSc"/>
    <property type="match status" value="1"/>
</dbReference>
<evidence type="ECO:0000256" key="4">
    <source>
        <dbReference type="ARBA" id="ARBA00023175"/>
    </source>
</evidence>
<comment type="similarity">
    <text evidence="6">Belongs to the TRAFAC class myosin-kinesin ATPase superfamily. Myosin family.</text>
</comment>
<dbReference type="PRINTS" id="PR00193">
    <property type="entry name" value="MYOSINHEAVY"/>
</dbReference>
<dbReference type="PANTHER" id="PTHR13140:SF706">
    <property type="entry name" value="DILUTE CLASS UNCONVENTIONAL MYOSIN, ISOFORM C"/>
    <property type="match status" value="1"/>
</dbReference>
<evidence type="ECO:0000259" key="7">
    <source>
        <dbReference type="PROSITE" id="PS51456"/>
    </source>
</evidence>
<evidence type="ECO:0000313" key="9">
    <source>
        <dbReference type="Proteomes" id="UP001642464"/>
    </source>
</evidence>
<dbReference type="Proteomes" id="UP001642464">
    <property type="component" value="Unassembled WGS sequence"/>
</dbReference>
<evidence type="ECO:0000256" key="5">
    <source>
        <dbReference type="ARBA" id="ARBA00023203"/>
    </source>
</evidence>
<comment type="caution">
    <text evidence="6">Lacks conserved residue(s) required for the propagation of feature annotation.</text>
</comment>
<name>A0ABP0RA58_9DINO</name>
<gene>
    <name evidence="8" type="ORF">SCF082_LOCUS45528</name>
</gene>
<keyword evidence="9" id="KW-1185">Reference proteome</keyword>
<dbReference type="InterPro" id="IPR036961">
    <property type="entry name" value="Kinesin_motor_dom_sf"/>
</dbReference>